<dbReference type="EMBL" id="SMCS01000003">
    <property type="protein sequence ID" value="TCV94637.1"/>
    <property type="molecule type" value="Genomic_DNA"/>
</dbReference>
<sequence length="185" mass="19294">MRDCALLLFAFASGGLRRSEVAAADLSDLREVGERAFVYHLGYSNSQQAGPSATSAPDNPLLAPAVDALAAWLAATQRSEGPIFRRLWRHRVGDGLSPASAAAVVQRRAAIAGLEGDFGGQSLCSGFVTEGARQGIALPALMAMTEHRAVSSVIGYFQAGGVTANPTARLLDDDILNGLPDRSTA</sequence>
<keyword evidence="3" id="KW-1185">Reference proteome</keyword>
<reference evidence="2 3" key="1">
    <citation type="submission" date="2019-03" db="EMBL/GenBank/DDBJ databases">
        <title>Above-ground endophytic microbial communities from plants in different locations in the United States.</title>
        <authorList>
            <person name="Frank C."/>
        </authorList>
    </citation>
    <scope>NUCLEOTIDE SEQUENCE [LARGE SCALE GENOMIC DNA]</scope>
    <source>
        <strain evidence="2 3">LP_13_YM</strain>
    </source>
</reference>
<protein>
    <recommendedName>
        <fullName evidence="4">Tyr recombinase domain-containing protein</fullName>
    </recommendedName>
</protein>
<dbReference type="InterPro" id="IPR013762">
    <property type="entry name" value="Integrase-like_cat_sf"/>
</dbReference>
<dbReference type="GO" id="GO:0015074">
    <property type="term" value="P:DNA integration"/>
    <property type="evidence" value="ECO:0007669"/>
    <property type="project" value="InterPro"/>
</dbReference>
<proteinExistence type="predicted"/>
<name>A0A4R3YPG3_9GAMM</name>
<dbReference type="Gene3D" id="1.10.443.10">
    <property type="entry name" value="Intergrase catalytic core"/>
    <property type="match status" value="1"/>
</dbReference>
<dbReference type="InterPro" id="IPR011010">
    <property type="entry name" value="DNA_brk_join_enz"/>
</dbReference>
<comment type="caution">
    <text evidence="2">The sequence shown here is derived from an EMBL/GenBank/DDBJ whole genome shotgun (WGS) entry which is preliminary data.</text>
</comment>
<keyword evidence="1" id="KW-0233">DNA recombination</keyword>
<gene>
    <name evidence="2" type="ORF">EC912_103122</name>
</gene>
<dbReference type="Proteomes" id="UP000295645">
    <property type="component" value="Unassembled WGS sequence"/>
</dbReference>
<dbReference type="SUPFAM" id="SSF56349">
    <property type="entry name" value="DNA breaking-rejoining enzymes"/>
    <property type="match status" value="1"/>
</dbReference>
<accession>A0A4R3YPG3</accession>
<evidence type="ECO:0000313" key="2">
    <source>
        <dbReference type="EMBL" id="TCV94637.1"/>
    </source>
</evidence>
<dbReference type="AlphaFoldDB" id="A0A4R3YPG3"/>
<evidence type="ECO:0000313" key="3">
    <source>
        <dbReference type="Proteomes" id="UP000295645"/>
    </source>
</evidence>
<evidence type="ECO:0000256" key="1">
    <source>
        <dbReference type="ARBA" id="ARBA00023172"/>
    </source>
</evidence>
<evidence type="ECO:0008006" key="4">
    <source>
        <dbReference type="Google" id="ProtNLM"/>
    </source>
</evidence>
<dbReference type="RefSeq" id="WP_343136941.1">
    <property type="nucleotide sequence ID" value="NZ_SMCS01000003.1"/>
</dbReference>
<dbReference type="GO" id="GO:0003677">
    <property type="term" value="F:DNA binding"/>
    <property type="evidence" value="ECO:0007669"/>
    <property type="project" value="InterPro"/>
</dbReference>
<organism evidence="2 3">
    <name type="scientific">Luteibacter rhizovicinus</name>
    <dbReference type="NCBI Taxonomy" id="242606"/>
    <lineage>
        <taxon>Bacteria</taxon>
        <taxon>Pseudomonadati</taxon>
        <taxon>Pseudomonadota</taxon>
        <taxon>Gammaproteobacteria</taxon>
        <taxon>Lysobacterales</taxon>
        <taxon>Rhodanobacteraceae</taxon>
        <taxon>Luteibacter</taxon>
    </lineage>
</organism>
<dbReference type="GO" id="GO:0006310">
    <property type="term" value="P:DNA recombination"/>
    <property type="evidence" value="ECO:0007669"/>
    <property type="project" value="UniProtKB-KW"/>
</dbReference>